<proteinExistence type="predicted"/>
<evidence type="ECO:0000313" key="1">
    <source>
        <dbReference type="EMBL" id="WYW16308.1"/>
    </source>
</evidence>
<keyword evidence="1" id="KW-0808">Transferase</keyword>
<keyword evidence="1" id="KW-0012">Acyltransferase</keyword>
<dbReference type="Proteomes" id="UP001456344">
    <property type="component" value="Chromosome"/>
</dbReference>
<protein>
    <submittedName>
        <fullName evidence="1">Acyltransferase</fullName>
        <ecNumber evidence="1">2.3.-.-</ecNumber>
    </submittedName>
</protein>
<organism evidence="1 2">
    <name type="scientific">Amycolatopsis coloradensis</name>
    <dbReference type="NCBI Taxonomy" id="76021"/>
    <lineage>
        <taxon>Bacteria</taxon>
        <taxon>Bacillati</taxon>
        <taxon>Actinomycetota</taxon>
        <taxon>Actinomycetes</taxon>
        <taxon>Pseudonocardiales</taxon>
        <taxon>Pseudonocardiaceae</taxon>
        <taxon>Amycolatopsis</taxon>
    </lineage>
</organism>
<dbReference type="EC" id="2.3.-.-" evidence="1"/>
<name>A0ACD5BA97_9PSEU</name>
<gene>
    <name evidence="1" type="ORF">LCL61_12190</name>
</gene>
<evidence type="ECO:0000313" key="2">
    <source>
        <dbReference type="Proteomes" id="UP001456344"/>
    </source>
</evidence>
<sequence length="418" mass="45665">MSDSNGDRARLVPVSPGSGSATTQPSKTLDSLTGIRFVAALMTFLFHITVLVNPLDFSWPAISPFADTGLAESIYWFFGYSGYIGLSFFFVLSGFVITWSAKPGTSARAFIRRRLVKVFPNHLVMWAAVMLLFAGGVVSWQVWLPNLFLVQSWFPTYTISQSMNVPAWSLCAELLFYLSFPFLVKPLFRLSSRGLWIGAAAMVVGLGLYQLAVSTFIPGPAAGSGVPMSDTQYWLAYLFPVGRIFEFLLGMFLARIVITGQWPARLGPLVATLIMAVGYAATLFVPVQLALNLITLAPIGIVVAAFANADLRGTRTLVRGKRMVFLGKISFGFYMCQAVTVFYFRAVTGGPKYDLAGALLLSLGMFAMTLLGGWLLFRFVETPMMRRFGRKPGEPAAPVQPRGADLKSPDASEERSAA</sequence>
<dbReference type="EMBL" id="CP150484">
    <property type="protein sequence ID" value="WYW16308.1"/>
    <property type="molecule type" value="Genomic_DNA"/>
</dbReference>
<keyword evidence="2" id="KW-1185">Reference proteome</keyword>
<accession>A0ACD5BA97</accession>
<reference evidence="1" key="1">
    <citation type="submission" date="2023-10" db="EMBL/GenBank/DDBJ databases">
        <title>Whole genome sequencing of actinobacterial strain Amycolatopsis sp. (BCA-696) identifies the underlying plant growth-promoting genes.</title>
        <authorList>
            <person name="Gandham P."/>
            <person name="Vadla N."/>
            <person name="Saji A."/>
            <person name="Srinivas V."/>
            <person name="Ruperao P."/>
            <person name="Selvanayagam S."/>
            <person name="Saxena R.K."/>
            <person name="Rathore A."/>
            <person name="Gopalakrishnan S."/>
            <person name="Thakur V."/>
        </authorList>
    </citation>
    <scope>NUCLEOTIDE SEQUENCE</scope>
    <source>
        <strain evidence="1">BCA-696</strain>
    </source>
</reference>